<evidence type="ECO:0000256" key="1">
    <source>
        <dbReference type="ARBA" id="ARBA00002356"/>
    </source>
</evidence>
<comment type="subunit">
    <text evidence="3 9">Homodimer.</text>
</comment>
<dbReference type="RefSeq" id="WP_154549338.1">
    <property type="nucleotide sequence ID" value="NZ_VUMX01000030.1"/>
</dbReference>
<dbReference type="InterPro" id="IPR018089">
    <property type="entry name" value="OMPdecase_AS"/>
</dbReference>
<evidence type="ECO:0000256" key="8">
    <source>
        <dbReference type="ARBA" id="ARBA00061012"/>
    </source>
</evidence>
<dbReference type="InterPro" id="IPR001754">
    <property type="entry name" value="OMPdeCOase_dom"/>
</dbReference>
<evidence type="ECO:0000256" key="7">
    <source>
        <dbReference type="ARBA" id="ARBA00049157"/>
    </source>
</evidence>
<dbReference type="GO" id="GO:0006207">
    <property type="term" value="P:'de novo' pyrimidine nucleobase biosynthetic process"/>
    <property type="evidence" value="ECO:0007669"/>
    <property type="project" value="InterPro"/>
</dbReference>
<dbReference type="GO" id="GO:0044205">
    <property type="term" value="P:'de novo' UMP biosynthetic process"/>
    <property type="evidence" value="ECO:0007669"/>
    <property type="project" value="UniProtKB-UniRule"/>
</dbReference>
<dbReference type="FunFam" id="3.20.20.70:FF:000015">
    <property type="entry name" value="Orotidine 5'-phosphate decarboxylase"/>
    <property type="match status" value="1"/>
</dbReference>
<comment type="pathway">
    <text evidence="2 9 12">Pyrimidine metabolism; UMP biosynthesis via de novo pathway; UMP from orotate: step 2/2.</text>
</comment>
<dbReference type="GO" id="GO:0004590">
    <property type="term" value="F:orotidine-5'-phosphate decarboxylase activity"/>
    <property type="evidence" value="ECO:0007669"/>
    <property type="project" value="UniProtKB-UniRule"/>
</dbReference>
<dbReference type="NCBIfam" id="NF001273">
    <property type="entry name" value="PRK00230.1"/>
    <property type="match status" value="1"/>
</dbReference>
<proteinExistence type="inferred from homology"/>
<accession>A0A6A8MFZ0</accession>
<evidence type="ECO:0000256" key="2">
    <source>
        <dbReference type="ARBA" id="ARBA00004861"/>
    </source>
</evidence>
<keyword evidence="16" id="KW-1185">Reference proteome</keyword>
<sequence>MTKPLFIALDFDKKADMWALLKQLDPSQEIHVKVGMEMFYQYGSEIVRELSDKGFKIFLDLKLHDIPNTVKRSAKQLAKLGVYCTTVHALGGKEMIKAAKEGLIAGTPAGKPVPKLLAVTELTSISEEVLKDEQHCSLPLKDEVKALAHQAQEAGADGIICSPLEVAGMKAEFPDDFMFVTPGIRPKNYQKDDQARVTTPAQARKNGSSAIVVGRPITQAADPAKAYQEILQDWREN</sequence>
<evidence type="ECO:0000256" key="5">
    <source>
        <dbReference type="ARBA" id="ARBA00022975"/>
    </source>
</evidence>
<feature type="binding site" evidence="9 11">
    <location>
        <position position="194"/>
    </location>
    <ligand>
        <name>substrate</name>
    </ligand>
</feature>
<dbReference type="HAMAP" id="MF_01200_B">
    <property type="entry name" value="OMPdecase_type1_B"/>
    <property type="match status" value="1"/>
</dbReference>
<gene>
    <name evidence="9 15" type="primary">pyrF</name>
    <name evidence="15" type="ORF">FYJ62_08905</name>
</gene>
<comment type="caution">
    <text evidence="15">The sequence shown here is derived from an EMBL/GenBank/DDBJ whole genome shotgun (WGS) entry which is preliminary data.</text>
</comment>
<keyword evidence="6 9" id="KW-0456">Lyase</keyword>
<feature type="active site" description="For OMPdecase activity" evidence="10">
    <location>
        <position position="62"/>
    </location>
</feature>
<dbReference type="InterPro" id="IPR014732">
    <property type="entry name" value="OMPdecase"/>
</dbReference>
<name>A0A6A8MFZ0_9LACO</name>
<protein>
    <recommendedName>
        <fullName evidence="9">Orotidine 5'-phosphate decarboxylase</fullName>
        <ecNumber evidence="9">4.1.1.23</ecNumber>
    </recommendedName>
    <alternativeName>
        <fullName evidence="9">OMP decarboxylase</fullName>
        <shortName evidence="9">OMPDCase</shortName>
        <shortName evidence="9">OMPdecase</shortName>
    </alternativeName>
</protein>
<feature type="region of interest" description="Disordered" evidence="13">
    <location>
        <begin position="190"/>
        <end position="209"/>
    </location>
</feature>
<dbReference type="EC" id="4.1.1.23" evidence="9"/>
<dbReference type="AlphaFoldDB" id="A0A6A8MFZ0"/>
<evidence type="ECO:0000256" key="10">
    <source>
        <dbReference type="PIRSR" id="PIRSR614732-1"/>
    </source>
</evidence>
<feature type="binding site" evidence="9 11">
    <location>
        <position position="10"/>
    </location>
    <ligand>
        <name>substrate</name>
    </ligand>
</feature>
<dbReference type="InterPro" id="IPR013785">
    <property type="entry name" value="Aldolase_TIM"/>
</dbReference>
<evidence type="ECO:0000256" key="13">
    <source>
        <dbReference type="SAM" id="MobiDB-lite"/>
    </source>
</evidence>
<reference evidence="15 16" key="1">
    <citation type="submission" date="2019-08" db="EMBL/GenBank/DDBJ databases">
        <title>In-depth cultivation of the pig gut microbiome towards novel bacterial diversity and tailored functional studies.</title>
        <authorList>
            <person name="Wylensek D."/>
            <person name="Hitch T.C.A."/>
            <person name="Clavel T."/>
        </authorList>
    </citation>
    <scope>NUCLEOTIDE SEQUENCE [LARGE SCALE GENOMIC DNA]</scope>
    <source>
        <strain evidence="15 16">Bifido-178-WT-2B</strain>
    </source>
</reference>
<evidence type="ECO:0000256" key="3">
    <source>
        <dbReference type="ARBA" id="ARBA00011738"/>
    </source>
</evidence>
<dbReference type="PANTHER" id="PTHR32119">
    <property type="entry name" value="OROTIDINE 5'-PHOSPHATE DECARBOXYLASE"/>
    <property type="match status" value="1"/>
</dbReference>
<feature type="active site" description="For OMPdecase activity" evidence="10">
    <location>
        <position position="65"/>
    </location>
</feature>
<evidence type="ECO:0000259" key="14">
    <source>
        <dbReference type="SMART" id="SM00934"/>
    </source>
</evidence>
<dbReference type="Gene3D" id="3.20.20.70">
    <property type="entry name" value="Aldolase class I"/>
    <property type="match status" value="1"/>
</dbReference>
<feature type="compositionally biased region" description="Polar residues" evidence="13">
    <location>
        <begin position="196"/>
        <end position="209"/>
    </location>
</feature>
<feature type="domain" description="Orotidine 5'-phosphate decarboxylase" evidence="14">
    <location>
        <begin position="4"/>
        <end position="230"/>
    </location>
</feature>
<dbReference type="EMBL" id="VUMX01000030">
    <property type="protein sequence ID" value="MST87727.1"/>
    <property type="molecule type" value="Genomic_DNA"/>
</dbReference>
<evidence type="ECO:0000256" key="6">
    <source>
        <dbReference type="ARBA" id="ARBA00023239"/>
    </source>
</evidence>
<evidence type="ECO:0000313" key="15">
    <source>
        <dbReference type="EMBL" id="MST87727.1"/>
    </source>
</evidence>
<keyword evidence="5 9" id="KW-0665">Pyrimidine biosynthesis</keyword>
<organism evidence="15 16">
    <name type="scientific">Lactobacillus porci</name>
    <dbReference type="NCBI Taxonomy" id="2012477"/>
    <lineage>
        <taxon>Bacteria</taxon>
        <taxon>Bacillati</taxon>
        <taxon>Bacillota</taxon>
        <taxon>Bacilli</taxon>
        <taxon>Lactobacillales</taxon>
        <taxon>Lactobacillaceae</taxon>
        <taxon>Lactobacillus</taxon>
    </lineage>
</organism>
<feature type="binding site" evidence="9 11">
    <location>
        <position position="214"/>
    </location>
    <ligand>
        <name>substrate</name>
    </ligand>
</feature>
<dbReference type="InterPro" id="IPR011060">
    <property type="entry name" value="RibuloseP-bd_barrel"/>
</dbReference>
<dbReference type="GO" id="GO:0005829">
    <property type="term" value="C:cytosol"/>
    <property type="evidence" value="ECO:0007669"/>
    <property type="project" value="TreeGrafter"/>
</dbReference>
<comment type="catalytic activity">
    <reaction evidence="7 9 12">
        <text>orotidine 5'-phosphate + H(+) = UMP + CO2</text>
        <dbReference type="Rhea" id="RHEA:11596"/>
        <dbReference type="ChEBI" id="CHEBI:15378"/>
        <dbReference type="ChEBI" id="CHEBI:16526"/>
        <dbReference type="ChEBI" id="CHEBI:57538"/>
        <dbReference type="ChEBI" id="CHEBI:57865"/>
        <dbReference type="EC" id="4.1.1.23"/>
    </reaction>
</comment>
<dbReference type="Pfam" id="PF00215">
    <property type="entry name" value="OMPdecase"/>
    <property type="match status" value="1"/>
</dbReference>
<evidence type="ECO:0000256" key="11">
    <source>
        <dbReference type="PIRSR" id="PIRSR614732-2"/>
    </source>
</evidence>
<dbReference type="OrthoDB" id="9806203at2"/>
<keyword evidence="4 9" id="KW-0210">Decarboxylase</keyword>
<feature type="active site" description="Proton donor" evidence="9">
    <location>
        <position position="62"/>
    </location>
</feature>
<evidence type="ECO:0000256" key="4">
    <source>
        <dbReference type="ARBA" id="ARBA00022793"/>
    </source>
</evidence>
<feature type="binding site" evidence="9 11">
    <location>
        <position position="33"/>
    </location>
    <ligand>
        <name>substrate</name>
    </ligand>
</feature>
<feature type="active site" description="For OMPdecase activity" evidence="10">
    <location>
        <position position="60"/>
    </location>
</feature>
<evidence type="ECO:0000313" key="16">
    <source>
        <dbReference type="Proteomes" id="UP000438120"/>
    </source>
</evidence>
<dbReference type="SMART" id="SM00934">
    <property type="entry name" value="OMPdecase"/>
    <property type="match status" value="1"/>
</dbReference>
<dbReference type="PROSITE" id="PS00156">
    <property type="entry name" value="OMPDECASE"/>
    <property type="match status" value="1"/>
</dbReference>
<dbReference type="SUPFAM" id="SSF51366">
    <property type="entry name" value="Ribulose-phoshate binding barrel"/>
    <property type="match status" value="1"/>
</dbReference>
<comment type="similarity">
    <text evidence="8 9">Belongs to the OMP decarboxylase family. Type 1 subfamily.</text>
</comment>
<comment type="function">
    <text evidence="1 9">Catalyzes the decarboxylation of orotidine 5'-monophosphate (OMP) to uridine 5'-monophosphate (UMP).</text>
</comment>
<feature type="binding site" evidence="9">
    <location>
        <begin position="60"/>
        <end position="69"/>
    </location>
    <ligand>
        <name>substrate</name>
    </ligand>
</feature>
<dbReference type="InterPro" id="IPR047596">
    <property type="entry name" value="OMPdecase_bac"/>
</dbReference>
<feature type="binding site" evidence="9 11">
    <location>
        <position position="215"/>
    </location>
    <ligand>
        <name>substrate</name>
    </ligand>
</feature>
<dbReference type="PANTHER" id="PTHR32119:SF2">
    <property type="entry name" value="OROTIDINE 5'-PHOSPHATE DECARBOXYLASE"/>
    <property type="match status" value="1"/>
</dbReference>
<evidence type="ECO:0000256" key="9">
    <source>
        <dbReference type="HAMAP-Rule" id="MF_01200"/>
    </source>
</evidence>
<feature type="binding site" evidence="9 11">
    <location>
        <position position="185"/>
    </location>
    <ligand>
        <name>substrate</name>
    </ligand>
</feature>
<dbReference type="CDD" id="cd04725">
    <property type="entry name" value="OMP_decarboxylase_like"/>
    <property type="match status" value="1"/>
</dbReference>
<dbReference type="UniPathway" id="UPA00070">
    <property type="reaction ID" value="UER00120"/>
</dbReference>
<evidence type="ECO:0000256" key="12">
    <source>
        <dbReference type="RuleBase" id="RU000512"/>
    </source>
</evidence>
<dbReference type="NCBIfam" id="TIGR01740">
    <property type="entry name" value="pyrF"/>
    <property type="match status" value="1"/>
</dbReference>
<dbReference type="Proteomes" id="UP000438120">
    <property type="component" value="Unassembled WGS sequence"/>
</dbReference>
<feature type="binding site" evidence="9 11">
    <location>
        <position position="123"/>
    </location>
    <ligand>
        <name>substrate</name>
    </ligand>
</feature>